<dbReference type="EMBL" id="BPLR01018785">
    <property type="protein sequence ID" value="GIZ02261.1"/>
    <property type="molecule type" value="Genomic_DNA"/>
</dbReference>
<dbReference type="AlphaFoldDB" id="A0AAV4Y750"/>
<evidence type="ECO:0000313" key="2">
    <source>
        <dbReference type="EMBL" id="GIZ02261.1"/>
    </source>
</evidence>
<protein>
    <submittedName>
        <fullName evidence="2">Uncharacterized protein</fullName>
    </submittedName>
</protein>
<name>A0AAV4Y750_CAEEX</name>
<comment type="caution">
    <text evidence="2">The sequence shown here is derived from an EMBL/GenBank/DDBJ whole genome shotgun (WGS) entry which is preliminary data.</text>
</comment>
<keyword evidence="1" id="KW-0812">Transmembrane</keyword>
<reference evidence="2 3" key="1">
    <citation type="submission" date="2021-06" db="EMBL/GenBank/DDBJ databases">
        <title>Caerostris extrusa draft genome.</title>
        <authorList>
            <person name="Kono N."/>
            <person name="Arakawa K."/>
        </authorList>
    </citation>
    <scope>NUCLEOTIDE SEQUENCE [LARGE SCALE GENOMIC DNA]</scope>
</reference>
<feature type="transmembrane region" description="Helical" evidence="1">
    <location>
        <begin position="66"/>
        <end position="84"/>
    </location>
</feature>
<dbReference type="Proteomes" id="UP001054945">
    <property type="component" value="Unassembled WGS sequence"/>
</dbReference>
<keyword evidence="1" id="KW-1133">Transmembrane helix</keyword>
<proteinExistence type="predicted"/>
<evidence type="ECO:0000256" key="1">
    <source>
        <dbReference type="SAM" id="Phobius"/>
    </source>
</evidence>
<gene>
    <name evidence="2" type="ORF">CEXT_267141</name>
</gene>
<accession>A0AAV4Y750</accession>
<evidence type="ECO:0000313" key="3">
    <source>
        <dbReference type="Proteomes" id="UP001054945"/>
    </source>
</evidence>
<sequence length="87" mass="10158">MLVLLPKQYAFSMRRRDVSDDKPFRGRLLRVLVLRNVVIRSALILVKGNRAITKVKFVKIRLDMCYHIWISLLSLSCLCTFMISNGF</sequence>
<keyword evidence="1" id="KW-0472">Membrane</keyword>
<keyword evidence="3" id="KW-1185">Reference proteome</keyword>
<organism evidence="2 3">
    <name type="scientific">Caerostris extrusa</name>
    <name type="common">Bark spider</name>
    <name type="synonym">Caerostris bankana</name>
    <dbReference type="NCBI Taxonomy" id="172846"/>
    <lineage>
        <taxon>Eukaryota</taxon>
        <taxon>Metazoa</taxon>
        <taxon>Ecdysozoa</taxon>
        <taxon>Arthropoda</taxon>
        <taxon>Chelicerata</taxon>
        <taxon>Arachnida</taxon>
        <taxon>Araneae</taxon>
        <taxon>Araneomorphae</taxon>
        <taxon>Entelegynae</taxon>
        <taxon>Araneoidea</taxon>
        <taxon>Araneidae</taxon>
        <taxon>Caerostris</taxon>
    </lineage>
</organism>